<feature type="compositionally biased region" description="Polar residues" evidence="1">
    <location>
        <begin position="254"/>
        <end position="265"/>
    </location>
</feature>
<feature type="region of interest" description="Disordered" evidence="1">
    <location>
        <begin position="249"/>
        <end position="287"/>
    </location>
</feature>
<feature type="compositionally biased region" description="Polar residues" evidence="1">
    <location>
        <begin position="319"/>
        <end position="332"/>
    </location>
</feature>
<name>A0A0G4L114_VERLO</name>
<organism evidence="3 4">
    <name type="scientific">Verticillium longisporum</name>
    <name type="common">Verticillium dahliae var. longisporum</name>
    <dbReference type="NCBI Taxonomy" id="100787"/>
    <lineage>
        <taxon>Eukaryota</taxon>
        <taxon>Fungi</taxon>
        <taxon>Dikarya</taxon>
        <taxon>Ascomycota</taxon>
        <taxon>Pezizomycotina</taxon>
        <taxon>Sordariomycetes</taxon>
        <taxon>Hypocreomycetidae</taxon>
        <taxon>Glomerellales</taxon>
        <taxon>Plectosphaerellaceae</taxon>
        <taxon>Verticillium</taxon>
    </lineage>
</organism>
<dbReference type="InterPro" id="IPR012919">
    <property type="entry name" value="SUN_dom"/>
</dbReference>
<accession>A0A0G4L114</accession>
<feature type="region of interest" description="Disordered" evidence="1">
    <location>
        <begin position="1"/>
        <end position="61"/>
    </location>
</feature>
<dbReference type="Gene3D" id="2.60.120.260">
    <property type="entry name" value="Galactose-binding domain-like"/>
    <property type="match status" value="1"/>
</dbReference>
<feature type="compositionally biased region" description="Polar residues" evidence="1">
    <location>
        <begin position="118"/>
        <end position="139"/>
    </location>
</feature>
<feature type="compositionally biased region" description="Polar residues" evidence="1">
    <location>
        <begin position="30"/>
        <end position="46"/>
    </location>
</feature>
<feature type="compositionally biased region" description="Low complexity" evidence="1">
    <location>
        <begin position="104"/>
        <end position="113"/>
    </location>
</feature>
<reference evidence="3 4" key="1">
    <citation type="submission" date="2015-05" db="EMBL/GenBank/DDBJ databases">
        <authorList>
            <person name="Wang D.B."/>
            <person name="Wang M."/>
        </authorList>
    </citation>
    <scope>NUCLEOTIDE SEQUENCE [LARGE SCALE GENOMIC DNA]</scope>
    <source>
        <strain evidence="3">VL1</strain>
    </source>
</reference>
<feature type="compositionally biased region" description="Polar residues" evidence="1">
    <location>
        <begin position="273"/>
        <end position="284"/>
    </location>
</feature>
<feature type="region of interest" description="Disordered" evidence="1">
    <location>
        <begin position="319"/>
        <end position="504"/>
    </location>
</feature>
<dbReference type="STRING" id="100787.A0A0G4L114"/>
<feature type="compositionally biased region" description="Low complexity" evidence="1">
    <location>
        <begin position="336"/>
        <end position="348"/>
    </location>
</feature>
<evidence type="ECO:0000259" key="2">
    <source>
        <dbReference type="PROSITE" id="PS51469"/>
    </source>
</evidence>
<gene>
    <name evidence="3" type="ORF">BN1708_011501</name>
</gene>
<sequence>MPPRRSSRINRGTSEELTDDPSGSMFTGAAVQTNLPPIPSRFSTAYGSDVTPPRVLGARRGEQRSILNVIDDILDADESDDLGADVVVDEPEPTPKPVQKRSTRQPAPRSSAPPTAPGQASTSAPVPAQVQASTSTSKRTGPENLITPSKAKSRGPVRANAPTPQRLAGHLMPVAPTVTPHRGILAGSGDLPGSSAPTSNPVPQVPPTSSPFGRTPGIDQDPRKFFGGTNTPGSSVLTYGEEVSLFGAGGVSHGGSSQASPTPVRNLQAHPGSHNNKTPTSSLANLYPNLPATTSGITADHASQVSNPPILMPSLVKNTATHSTRPGESGLQTEGAPASNPPSSARASLKNPATAPKGNVGSSTNFPLAPAPRASSESRESPDELAANMTTSKEQHDTAPHGIETTVLPAATREPAGKKALKTKPVVQQKNVAPKKPVTKHQSGPIPATSKPPPQDPLIVQTRKNTTAGIPARQAQPAPLRTRQASSLSNQVSRKPHAHTHDVDTELELTDESFEDENPQTWATWWSSLSQWFQPRREADTEDDDAVGSDKDNESLLRDDAEPDSMSALKWLWHCLSWYFTACFSWLHQVYSSLRRAVSRATRFALHTSFKWILLGLGSLAVAMFLHSVLSPSPLGDGIWENDRESTRLPFYWHGWSLSDMTWNLGQFLPLALARPSTLFASEDARAYEEKLRSFSHEMHHLKASKDLHDVSLAKLESLLPKIIHLELGQNGKPRIASEFYYALRELMKRDNEVFTFEADKAGYVHIPDAHWQAIKSKANSDSYLVTESKTQEPALSRAEIQQMIKSDTPNAWTEWAKSNRQKVADVVKNHLPSSEPPSSGSGALPADLDDRIEEVALQHIARQIADENTSLVTRRNFMFLINEEFAKDHGHISNEALVLKDQAKAYVEGLLRTSLENNRALMGLSRDEVLHLVNSQIRKVIADAGIKAFADGKIAAEWDHDLRERVNFLNPNLGAVVSLDTTPTHKLRGSRSGGFLTQKWKNHPSRRQTGPLDPNEALLGWTDAGDCWCGSTTYSHEGTPQGVALNVILGHRIKPEYLVIDHILPGATLAPAARPRQIELWVKIDEWNNRELVRDFAAYTWPGSLEQPFGEGFVQVSSFEYESQAASGGVYVHKLPDELKGLGVSTEHVIVRLVTNYGDEEKTCLYRARLFGEAYDPPLADEA</sequence>
<dbReference type="AlphaFoldDB" id="A0A0G4L114"/>
<evidence type="ECO:0000313" key="3">
    <source>
        <dbReference type="EMBL" id="CRK15656.1"/>
    </source>
</evidence>
<feature type="compositionally biased region" description="Polar residues" evidence="1">
    <location>
        <begin position="483"/>
        <end position="493"/>
    </location>
</feature>
<dbReference type="Proteomes" id="UP000044602">
    <property type="component" value="Unassembled WGS sequence"/>
</dbReference>
<protein>
    <recommendedName>
        <fullName evidence="2">SUN domain-containing protein</fullName>
    </recommendedName>
</protein>
<feature type="region of interest" description="Disordered" evidence="1">
    <location>
        <begin position="77"/>
        <end position="232"/>
    </location>
</feature>
<feature type="compositionally biased region" description="Basic and acidic residues" evidence="1">
    <location>
        <begin position="548"/>
        <end position="559"/>
    </location>
</feature>
<feature type="domain" description="SUN" evidence="2">
    <location>
        <begin position="974"/>
        <end position="1176"/>
    </location>
</feature>
<dbReference type="PROSITE" id="PS51469">
    <property type="entry name" value="SUN"/>
    <property type="match status" value="1"/>
</dbReference>
<evidence type="ECO:0000313" key="4">
    <source>
        <dbReference type="Proteomes" id="UP000044602"/>
    </source>
</evidence>
<dbReference type="EMBL" id="CVQH01006669">
    <property type="protein sequence ID" value="CRK15656.1"/>
    <property type="molecule type" value="Genomic_DNA"/>
</dbReference>
<proteinExistence type="predicted"/>
<feature type="compositionally biased region" description="Acidic residues" evidence="1">
    <location>
        <begin position="77"/>
        <end position="92"/>
    </location>
</feature>
<evidence type="ECO:0000256" key="1">
    <source>
        <dbReference type="SAM" id="MobiDB-lite"/>
    </source>
</evidence>
<keyword evidence="4" id="KW-1185">Reference proteome</keyword>
<feature type="region of interest" description="Disordered" evidence="1">
    <location>
        <begin position="537"/>
        <end position="559"/>
    </location>
</feature>